<name>A0ABW1S5E7_9PROT</name>
<accession>A0ABW1S5E7</accession>
<reference evidence="2" key="1">
    <citation type="journal article" date="2019" name="Int. J. Syst. Evol. Microbiol.">
        <title>The Global Catalogue of Microorganisms (GCM) 10K type strain sequencing project: providing services to taxonomists for standard genome sequencing and annotation.</title>
        <authorList>
            <consortium name="The Broad Institute Genomics Platform"/>
            <consortium name="The Broad Institute Genome Sequencing Center for Infectious Disease"/>
            <person name="Wu L."/>
            <person name="Ma J."/>
        </authorList>
    </citation>
    <scope>NUCLEOTIDE SEQUENCE [LARGE SCALE GENOMIC DNA]</scope>
    <source>
        <strain evidence="2">CGMCC-1.15741</strain>
    </source>
</reference>
<dbReference type="RefSeq" id="WP_377373853.1">
    <property type="nucleotide sequence ID" value="NZ_JBHSSW010000001.1"/>
</dbReference>
<gene>
    <name evidence="1" type="ORF">ACFQDM_00125</name>
</gene>
<proteinExistence type="predicted"/>
<organism evidence="1 2">
    <name type="scientific">Ponticaulis profundi</name>
    <dbReference type="NCBI Taxonomy" id="2665222"/>
    <lineage>
        <taxon>Bacteria</taxon>
        <taxon>Pseudomonadati</taxon>
        <taxon>Pseudomonadota</taxon>
        <taxon>Alphaproteobacteria</taxon>
        <taxon>Hyphomonadales</taxon>
        <taxon>Hyphomonadaceae</taxon>
        <taxon>Ponticaulis</taxon>
    </lineage>
</organism>
<sequence>MLFLFNDRVLDIGNPDVRLLANWMELGCGRPDLLFAREAIEFAKAVVIDSDQSGVDEAVYKDCAALLAVKTHANAAFFIRQFGEDDPCKVEARLNHIPEEHLQRVKAQRRPVGGHASLEAIWVRAA</sequence>
<keyword evidence="2" id="KW-1185">Reference proteome</keyword>
<evidence type="ECO:0000313" key="1">
    <source>
        <dbReference type="EMBL" id="MFC6196459.1"/>
    </source>
</evidence>
<dbReference type="EMBL" id="JBHSSW010000001">
    <property type="protein sequence ID" value="MFC6196459.1"/>
    <property type="molecule type" value="Genomic_DNA"/>
</dbReference>
<evidence type="ECO:0000313" key="2">
    <source>
        <dbReference type="Proteomes" id="UP001596303"/>
    </source>
</evidence>
<dbReference type="Proteomes" id="UP001596303">
    <property type="component" value="Unassembled WGS sequence"/>
</dbReference>
<comment type="caution">
    <text evidence="1">The sequence shown here is derived from an EMBL/GenBank/DDBJ whole genome shotgun (WGS) entry which is preliminary data.</text>
</comment>
<protein>
    <submittedName>
        <fullName evidence="1">Uncharacterized protein</fullName>
    </submittedName>
</protein>